<evidence type="ECO:0000313" key="2">
    <source>
        <dbReference type="Proteomes" id="UP001153069"/>
    </source>
</evidence>
<protein>
    <submittedName>
        <fullName evidence="1">Uncharacterized protein</fullName>
    </submittedName>
</protein>
<sequence length="462" mass="52375">MDTAKKLMQDLRHAGHADVKNQKIEALLVLFQEQPQLISEKFYYQSNYMTALHAFILKEASLGTIKRLCSLAPNLPQLLGTRSEEIKDRRRGECPLNAACSAAPREDLIVFLAEKHPKTLTRKGFNGESAIESVMKSGDISQETRRKLLKLSPTTGFDMILNMVLRDTLFPTDFVDLIIDRKKTWSVEIESHLCADKARIVCTKLIPRLRVLDLHTDWESNQTFLDVTNGIQKANKVVEIRHFTLASLRGMGEDEQQETIQAFQAALEGNTKLTSVSLQFALDSSLEVKIAWCTAILSSLSTMAALRNFSIESRSSIYAWRETKPDFLEGSTDGCLKLVEKHLNLTTLSPWEGNDRRIRYYSNLNRYGRSKARNATASQMAAILTSFELFGRFSYMVCCEDDEALSIVYGLLRETPGSWSRGEILPPSLSDWSPNRKKRRKLGLCESMALVSYFTKHNEPPY</sequence>
<gene>
    <name evidence="1" type="ORF">SEMRO_871_G213780.1</name>
</gene>
<proteinExistence type="predicted"/>
<organism evidence="1 2">
    <name type="scientific">Seminavis robusta</name>
    <dbReference type="NCBI Taxonomy" id="568900"/>
    <lineage>
        <taxon>Eukaryota</taxon>
        <taxon>Sar</taxon>
        <taxon>Stramenopiles</taxon>
        <taxon>Ochrophyta</taxon>
        <taxon>Bacillariophyta</taxon>
        <taxon>Bacillariophyceae</taxon>
        <taxon>Bacillariophycidae</taxon>
        <taxon>Naviculales</taxon>
        <taxon>Naviculaceae</taxon>
        <taxon>Seminavis</taxon>
    </lineage>
</organism>
<dbReference type="AlphaFoldDB" id="A0A9N8EFK0"/>
<dbReference type="Proteomes" id="UP001153069">
    <property type="component" value="Unassembled WGS sequence"/>
</dbReference>
<comment type="caution">
    <text evidence="1">The sequence shown here is derived from an EMBL/GenBank/DDBJ whole genome shotgun (WGS) entry which is preliminary data.</text>
</comment>
<name>A0A9N8EFK0_9STRA</name>
<keyword evidence="2" id="KW-1185">Reference proteome</keyword>
<evidence type="ECO:0000313" key="1">
    <source>
        <dbReference type="EMBL" id="CAB9517654.1"/>
    </source>
</evidence>
<dbReference type="EMBL" id="CAICTM010000870">
    <property type="protein sequence ID" value="CAB9517654.1"/>
    <property type="molecule type" value="Genomic_DNA"/>
</dbReference>
<reference evidence="1" key="1">
    <citation type="submission" date="2020-06" db="EMBL/GenBank/DDBJ databases">
        <authorList>
            <consortium name="Plant Systems Biology data submission"/>
        </authorList>
    </citation>
    <scope>NUCLEOTIDE SEQUENCE</scope>
    <source>
        <strain evidence="1">D6</strain>
    </source>
</reference>
<accession>A0A9N8EFK0</accession>